<protein>
    <submittedName>
        <fullName evidence="2">Uncharacterized protein</fullName>
    </submittedName>
</protein>
<evidence type="ECO:0000256" key="1">
    <source>
        <dbReference type="SAM" id="MobiDB-lite"/>
    </source>
</evidence>
<proteinExistence type="predicted"/>
<evidence type="ECO:0000313" key="3">
    <source>
        <dbReference type="Proteomes" id="UP000233551"/>
    </source>
</evidence>
<feature type="region of interest" description="Disordered" evidence="1">
    <location>
        <begin position="1"/>
        <end position="116"/>
    </location>
</feature>
<gene>
    <name evidence="2" type="ORF">CRG98_010563</name>
</gene>
<dbReference type="Proteomes" id="UP000233551">
    <property type="component" value="Unassembled WGS sequence"/>
</dbReference>
<feature type="compositionally biased region" description="Acidic residues" evidence="1">
    <location>
        <begin position="35"/>
        <end position="62"/>
    </location>
</feature>
<organism evidence="2 3">
    <name type="scientific">Punica granatum</name>
    <name type="common">Pomegranate</name>
    <dbReference type="NCBI Taxonomy" id="22663"/>
    <lineage>
        <taxon>Eukaryota</taxon>
        <taxon>Viridiplantae</taxon>
        <taxon>Streptophyta</taxon>
        <taxon>Embryophyta</taxon>
        <taxon>Tracheophyta</taxon>
        <taxon>Spermatophyta</taxon>
        <taxon>Magnoliopsida</taxon>
        <taxon>eudicotyledons</taxon>
        <taxon>Gunneridae</taxon>
        <taxon>Pentapetalae</taxon>
        <taxon>rosids</taxon>
        <taxon>malvids</taxon>
        <taxon>Myrtales</taxon>
        <taxon>Lythraceae</taxon>
        <taxon>Punica</taxon>
    </lineage>
</organism>
<sequence length="116" mass="13003">MENSDDEGDGDFDVESDGIRDDTDDDGVEARVAGDDDEDDADDDVWEAEDGDEDETERDDSDIGGYEGISDGENNELTLVREKRQAFKMQTEQGKKRHRRRSTNEQAGQSKDVDIP</sequence>
<comment type="caution">
    <text evidence="2">The sequence shown here is derived from an EMBL/GenBank/DDBJ whole genome shotgun (WGS) entry which is preliminary data.</text>
</comment>
<name>A0A2I0KKP1_PUNGR</name>
<dbReference type="AlphaFoldDB" id="A0A2I0KKP1"/>
<feature type="compositionally biased region" description="Acidic residues" evidence="1">
    <location>
        <begin position="1"/>
        <end position="27"/>
    </location>
</feature>
<dbReference type="EMBL" id="PGOL01000523">
    <property type="protein sequence ID" value="PKI69094.1"/>
    <property type="molecule type" value="Genomic_DNA"/>
</dbReference>
<accession>A0A2I0KKP1</accession>
<reference evidence="2 3" key="1">
    <citation type="submission" date="2017-11" db="EMBL/GenBank/DDBJ databases">
        <title>De-novo sequencing of pomegranate (Punica granatum L.) genome.</title>
        <authorList>
            <person name="Akparov Z."/>
            <person name="Amiraslanov A."/>
            <person name="Hajiyeva S."/>
            <person name="Abbasov M."/>
            <person name="Kaur K."/>
            <person name="Hamwieh A."/>
            <person name="Solovyev V."/>
            <person name="Salamov A."/>
            <person name="Braich B."/>
            <person name="Kosarev P."/>
            <person name="Mahmoud A."/>
            <person name="Hajiyev E."/>
            <person name="Babayeva S."/>
            <person name="Izzatullayeva V."/>
            <person name="Mammadov A."/>
            <person name="Mammadov A."/>
            <person name="Sharifova S."/>
            <person name="Ojaghi J."/>
            <person name="Eynullazada K."/>
            <person name="Bayramov B."/>
            <person name="Abdulazimova A."/>
            <person name="Shahmuradov I."/>
        </authorList>
    </citation>
    <scope>NUCLEOTIDE SEQUENCE [LARGE SCALE GENOMIC DNA]</scope>
    <source>
        <strain evidence="3">cv. AG2017</strain>
        <tissue evidence="2">Leaf</tissue>
    </source>
</reference>
<keyword evidence="3" id="KW-1185">Reference proteome</keyword>
<evidence type="ECO:0000313" key="2">
    <source>
        <dbReference type="EMBL" id="PKI69094.1"/>
    </source>
</evidence>